<keyword evidence="1" id="KW-0479">Metal-binding</keyword>
<sequence>MKFGQEYAAALAREEFPQHWLASAIEYKQLKKCIKKVQRELMDIGLDAPTIDKLATWLQAPVDEKAAEGEKAKEFVSIAKPELNTIEEEFTPQLRVLVDSRTGTPLDATLAPETRSNLEKLARSEMLIAGRHAELGHALHHVDALHSLRNDESASDESDKDLPTETKWVQIPLVSAKRFFDTLEPKLDELKALNEAEEKKLEMEILDLGDMVENVTEPVREGFEAKRKMSYRDLYFWREMFRLYMEKPIFYSEAERNRGALSFQEAKSNLEAYDKQLRATGLLAKMKTPLAQKAAQRFLDLNVDILRIMHFQEMNARAMRKILKKFDKRTHLEGQIFMAAVHKKHAALLASGSNSGSSFANSIARDLQAELSTKVLAIVPQIEDWTCPVCLGMAWRPVSLGCCRSVFCIRCIIQLQDQKMTRCPCCNAEAVMGADGRNLDFETMDFLEKYFPLEVKKRQKENERALLERTYGEEFVRPPSCTVM</sequence>
<dbReference type="PROSITE" id="PS50089">
    <property type="entry name" value="ZF_RING_2"/>
    <property type="match status" value="1"/>
</dbReference>
<evidence type="ECO:0000259" key="3">
    <source>
        <dbReference type="PROSITE" id="PS51382"/>
    </source>
</evidence>
<dbReference type="Gene3D" id="3.30.40.10">
    <property type="entry name" value="Zinc/RING finger domain, C3HC4 (zinc finger)"/>
    <property type="match status" value="1"/>
</dbReference>
<dbReference type="PANTHER" id="PTHR23327:SF51">
    <property type="entry name" value="TRANSCRIPTIONAL REGULATOR OF YEAST FORM ADHERENCE 3"/>
    <property type="match status" value="1"/>
</dbReference>
<keyword evidence="1" id="KW-0863">Zinc-finger</keyword>
<gene>
    <name evidence="4" type="ORF">WHR41_04427</name>
</gene>
<dbReference type="GO" id="GO:0008270">
    <property type="term" value="F:zinc ion binding"/>
    <property type="evidence" value="ECO:0007669"/>
    <property type="project" value="UniProtKB-KW"/>
</dbReference>
<dbReference type="InterPro" id="IPR004331">
    <property type="entry name" value="SPX_dom"/>
</dbReference>
<protein>
    <recommendedName>
        <fullName evidence="6">SPX domain-containing protein</fullName>
    </recommendedName>
</protein>
<feature type="domain" description="RING-type" evidence="2">
    <location>
        <begin position="387"/>
        <end position="427"/>
    </location>
</feature>
<proteinExistence type="predicted"/>
<dbReference type="GeneID" id="96005871"/>
<evidence type="ECO:0000256" key="1">
    <source>
        <dbReference type="PROSITE-ProRule" id="PRU00175"/>
    </source>
</evidence>
<dbReference type="InterPro" id="IPR013083">
    <property type="entry name" value="Znf_RING/FYVE/PHD"/>
</dbReference>
<comment type="caution">
    <text evidence="4">The sequence shown here is derived from an EMBL/GenBank/DDBJ whole genome shotgun (WGS) entry which is preliminary data.</text>
</comment>
<dbReference type="PANTHER" id="PTHR23327">
    <property type="entry name" value="RING FINGER PROTEIN 127"/>
    <property type="match status" value="1"/>
</dbReference>
<evidence type="ECO:0000313" key="5">
    <source>
        <dbReference type="Proteomes" id="UP000803884"/>
    </source>
</evidence>
<feature type="domain" description="SPX" evidence="3">
    <location>
        <begin position="1"/>
        <end position="340"/>
    </location>
</feature>
<organism evidence="4 5">
    <name type="scientific">Cladosporium halotolerans</name>
    <dbReference type="NCBI Taxonomy" id="1052096"/>
    <lineage>
        <taxon>Eukaryota</taxon>
        <taxon>Fungi</taxon>
        <taxon>Dikarya</taxon>
        <taxon>Ascomycota</taxon>
        <taxon>Pezizomycotina</taxon>
        <taxon>Dothideomycetes</taxon>
        <taxon>Dothideomycetidae</taxon>
        <taxon>Cladosporiales</taxon>
        <taxon>Cladosporiaceae</taxon>
        <taxon>Cladosporium</taxon>
    </lineage>
</organism>
<accession>A0AB34KUH0</accession>
<keyword evidence="5" id="KW-1185">Reference proteome</keyword>
<keyword evidence="1" id="KW-0862">Zinc</keyword>
<dbReference type="InterPro" id="IPR001841">
    <property type="entry name" value="Znf_RING"/>
</dbReference>
<evidence type="ECO:0008006" key="6">
    <source>
        <dbReference type="Google" id="ProtNLM"/>
    </source>
</evidence>
<evidence type="ECO:0000259" key="2">
    <source>
        <dbReference type="PROSITE" id="PS50089"/>
    </source>
</evidence>
<dbReference type="PROSITE" id="PS51382">
    <property type="entry name" value="SPX"/>
    <property type="match status" value="1"/>
</dbReference>
<dbReference type="SUPFAM" id="SSF57850">
    <property type="entry name" value="RING/U-box"/>
    <property type="match status" value="1"/>
</dbReference>
<reference evidence="4 5" key="1">
    <citation type="journal article" date="2020" name="Microbiol. Resour. Announc.">
        <title>Draft Genome Sequence of a Cladosporium Species Isolated from the Mesophotic Ascidian Didemnum maculosum.</title>
        <authorList>
            <person name="Gioti A."/>
            <person name="Siaperas R."/>
            <person name="Nikolaivits E."/>
            <person name="Le Goff G."/>
            <person name="Ouazzani J."/>
            <person name="Kotoulas G."/>
            <person name="Topakas E."/>
        </authorList>
    </citation>
    <scope>NUCLEOTIDE SEQUENCE [LARGE SCALE GENOMIC DNA]</scope>
    <source>
        <strain evidence="4 5">TM138-S3</strain>
    </source>
</reference>
<dbReference type="AlphaFoldDB" id="A0AB34KUH0"/>
<dbReference type="Pfam" id="PF03105">
    <property type="entry name" value="SPX"/>
    <property type="match status" value="1"/>
</dbReference>
<dbReference type="EMBL" id="JAAQHG020000011">
    <property type="protein sequence ID" value="KAL1587166.1"/>
    <property type="molecule type" value="Genomic_DNA"/>
</dbReference>
<evidence type="ECO:0000313" key="4">
    <source>
        <dbReference type="EMBL" id="KAL1587166.1"/>
    </source>
</evidence>
<name>A0AB34KUH0_9PEZI</name>
<dbReference type="Proteomes" id="UP000803884">
    <property type="component" value="Unassembled WGS sequence"/>
</dbReference>
<dbReference type="RefSeq" id="XP_069230271.1">
    <property type="nucleotide sequence ID" value="XM_069373033.1"/>
</dbReference>